<evidence type="ECO:0000313" key="8">
    <source>
        <dbReference type="Proteomes" id="UP000634136"/>
    </source>
</evidence>
<dbReference type="PANTHER" id="PTHR31100:SF69">
    <property type="entry name" value="AT-HOOK MOTIF NUCLEAR-LOCALIZED PROTEIN 17-RELATED"/>
    <property type="match status" value="1"/>
</dbReference>
<comment type="caution">
    <text evidence="7">The sequence shown here is derived from an EMBL/GenBank/DDBJ whole genome shotgun (WGS) entry which is preliminary data.</text>
</comment>
<dbReference type="SUPFAM" id="SSF117856">
    <property type="entry name" value="AF0104/ALDC/Ptd012-like"/>
    <property type="match status" value="1"/>
</dbReference>
<dbReference type="EMBL" id="JAAIUW010000009">
    <property type="protein sequence ID" value="KAF7817024.1"/>
    <property type="molecule type" value="Genomic_DNA"/>
</dbReference>
<evidence type="ECO:0000256" key="3">
    <source>
        <dbReference type="ARBA" id="ARBA00023163"/>
    </source>
</evidence>
<dbReference type="GO" id="GO:0003680">
    <property type="term" value="F:minor groove of adenine-thymine-rich DNA binding"/>
    <property type="evidence" value="ECO:0007669"/>
    <property type="project" value="InterPro"/>
</dbReference>
<dbReference type="Pfam" id="PF03479">
    <property type="entry name" value="PCC"/>
    <property type="match status" value="1"/>
</dbReference>
<feature type="compositionally biased region" description="Basic residues" evidence="5">
    <location>
        <begin position="20"/>
        <end position="31"/>
    </location>
</feature>
<dbReference type="GO" id="GO:0005634">
    <property type="term" value="C:nucleus"/>
    <property type="evidence" value="ECO:0007669"/>
    <property type="project" value="TreeGrafter"/>
</dbReference>
<dbReference type="InterPro" id="IPR005175">
    <property type="entry name" value="PPC_dom"/>
</dbReference>
<evidence type="ECO:0000256" key="2">
    <source>
        <dbReference type="ARBA" id="ARBA00023125"/>
    </source>
</evidence>
<evidence type="ECO:0000256" key="5">
    <source>
        <dbReference type="SAM" id="MobiDB-lite"/>
    </source>
</evidence>
<gene>
    <name evidence="7" type="ORF">G2W53_030993</name>
</gene>
<keyword evidence="2" id="KW-0238">DNA-binding</keyword>
<evidence type="ECO:0000313" key="7">
    <source>
        <dbReference type="EMBL" id="KAF7817024.1"/>
    </source>
</evidence>
<feature type="domain" description="PPC" evidence="6">
    <location>
        <begin position="43"/>
        <end position="184"/>
    </location>
</feature>
<dbReference type="InterPro" id="IPR014476">
    <property type="entry name" value="AHL15-29"/>
</dbReference>
<dbReference type="Proteomes" id="UP000634136">
    <property type="component" value="Unassembled WGS sequence"/>
</dbReference>
<protein>
    <submittedName>
        <fullName evidence="7">AT-hook motif nuclear-localized protein 17</fullName>
    </submittedName>
</protein>
<dbReference type="PANTHER" id="PTHR31100">
    <property type="entry name" value="AT-HOOK MOTIF NUCLEAR-LOCALIZED PROTEIN 15"/>
    <property type="match status" value="1"/>
</dbReference>
<keyword evidence="4" id="KW-0539">Nucleus</keyword>
<keyword evidence="1" id="KW-0805">Transcription regulation</keyword>
<dbReference type="Gene3D" id="3.30.1330.80">
    <property type="entry name" value="Hypothetical protein, similar to alpha- acetolactate decarboxylase, domain 2"/>
    <property type="match status" value="1"/>
</dbReference>
<dbReference type="GO" id="GO:0003700">
    <property type="term" value="F:DNA-binding transcription factor activity"/>
    <property type="evidence" value="ECO:0007669"/>
    <property type="project" value="TreeGrafter"/>
</dbReference>
<evidence type="ECO:0000259" key="6">
    <source>
        <dbReference type="PROSITE" id="PS51742"/>
    </source>
</evidence>
<accession>A0A834WHA7</accession>
<evidence type="ECO:0000256" key="1">
    <source>
        <dbReference type="ARBA" id="ARBA00023015"/>
    </source>
</evidence>
<sequence length="235" mass="24665">MMRRSNETAIISSTAEGKRPKGRPKGSKNKPKPALLASSVSVSDHMAPYLLQVPHGNDVVQAISQFSRRKNIGICVLSASGTVFNAAVRSSAALPAPDVTCPDRYLILSISAAFLPHQSLTSPTALKPLTVSLVAPSGHVVGGLVSGQLLAAGPVFVIATSFNNPIHYTLQSNEEDDAQNTAVASGGESEHAPPPNPLSDGMALYYNHHDSLQLPFAQWALGSNNGFGFGVLFVN</sequence>
<evidence type="ECO:0000256" key="4">
    <source>
        <dbReference type="ARBA" id="ARBA00023242"/>
    </source>
</evidence>
<organism evidence="7 8">
    <name type="scientific">Senna tora</name>
    <dbReference type="NCBI Taxonomy" id="362788"/>
    <lineage>
        <taxon>Eukaryota</taxon>
        <taxon>Viridiplantae</taxon>
        <taxon>Streptophyta</taxon>
        <taxon>Embryophyta</taxon>
        <taxon>Tracheophyta</taxon>
        <taxon>Spermatophyta</taxon>
        <taxon>Magnoliopsida</taxon>
        <taxon>eudicotyledons</taxon>
        <taxon>Gunneridae</taxon>
        <taxon>Pentapetalae</taxon>
        <taxon>rosids</taxon>
        <taxon>fabids</taxon>
        <taxon>Fabales</taxon>
        <taxon>Fabaceae</taxon>
        <taxon>Caesalpinioideae</taxon>
        <taxon>Cassia clade</taxon>
        <taxon>Senna</taxon>
    </lineage>
</organism>
<keyword evidence="8" id="KW-1185">Reference proteome</keyword>
<dbReference type="OrthoDB" id="1435372at2759"/>
<dbReference type="CDD" id="cd11378">
    <property type="entry name" value="DUF296"/>
    <property type="match status" value="1"/>
</dbReference>
<proteinExistence type="predicted"/>
<feature type="region of interest" description="Disordered" evidence="5">
    <location>
        <begin position="1"/>
        <end position="35"/>
    </location>
</feature>
<reference evidence="7" key="1">
    <citation type="submission" date="2020-09" db="EMBL/GenBank/DDBJ databases">
        <title>Genome-Enabled Discovery of Anthraquinone Biosynthesis in Senna tora.</title>
        <authorList>
            <person name="Kang S.-H."/>
            <person name="Pandey R.P."/>
            <person name="Lee C.-M."/>
            <person name="Sim J.-S."/>
            <person name="Jeong J.-T."/>
            <person name="Choi B.-S."/>
            <person name="Jung M."/>
            <person name="Ginzburg D."/>
            <person name="Zhao K."/>
            <person name="Won S.Y."/>
            <person name="Oh T.-J."/>
            <person name="Yu Y."/>
            <person name="Kim N.-H."/>
            <person name="Lee O.R."/>
            <person name="Lee T.-H."/>
            <person name="Bashyal P."/>
            <person name="Kim T.-S."/>
            <person name="Lee W.-H."/>
            <person name="Kawkins C."/>
            <person name="Kim C.-K."/>
            <person name="Kim J.S."/>
            <person name="Ahn B.O."/>
            <person name="Rhee S.Y."/>
            <person name="Sohng J.K."/>
        </authorList>
    </citation>
    <scope>NUCLEOTIDE SEQUENCE</scope>
    <source>
        <tissue evidence="7">Leaf</tissue>
    </source>
</reference>
<dbReference type="PROSITE" id="PS51742">
    <property type="entry name" value="PPC"/>
    <property type="match status" value="1"/>
</dbReference>
<keyword evidence="3" id="KW-0804">Transcription</keyword>
<feature type="region of interest" description="Disordered" evidence="5">
    <location>
        <begin position="176"/>
        <end position="200"/>
    </location>
</feature>
<dbReference type="AlphaFoldDB" id="A0A834WHA7"/>
<name>A0A834WHA7_9FABA</name>